<feature type="transmembrane region" description="Helical" evidence="6">
    <location>
        <begin position="75"/>
        <end position="94"/>
    </location>
</feature>
<dbReference type="Gene3D" id="1.20.1260.100">
    <property type="entry name" value="TspO/MBR protein"/>
    <property type="match status" value="1"/>
</dbReference>
<protein>
    <recommendedName>
        <fullName evidence="9">TspO and MBR related proteins</fullName>
    </recommendedName>
</protein>
<keyword evidence="8" id="KW-1185">Reference proteome</keyword>
<dbReference type="InterPro" id="IPR004307">
    <property type="entry name" value="TspO_MBR"/>
</dbReference>
<evidence type="ECO:0000256" key="2">
    <source>
        <dbReference type="ARBA" id="ARBA00007524"/>
    </source>
</evidence>
<feature type="transmembrane region" description="Helical" evidence="6">
    <location>
        <begin position="124"/>
        <end position="146"/>
    </location>
</feature>
<reference evidence="7" key="1">
    <citation type="submission" date="2021-01" db="EMBL/GenBank/DDBJ databases">
        <title>Whole genome shotgun sequence of Virgisporangium aurantiacum NBRC 16421.</title>
        <authorList>
            <person name="Komaki H."/>
            <person name="Tamura T."/>
        </authorList>
    </citation>
    <scope>NUCLEOTIDE SEQUENCE</scope>
    <source>
        <strain evidence="7">NBRC 16421</strain>
    </source>
</reference>
<comment type="caution">
    <text evidence="7">The sequence shown here is derived from an EMBL/GenBank/DDBJ whole genome shotgun (WGS) entry which is preliminary data.</text>
</comment>
<proteinExistence type="inferred from homology"/>
<name>A0A8J3ZIM4_9ACTN</name>
<feature type="transmembrane region" description="Helical" evidence="6">
    <location>
        <begin position="101"/>
        <end position="118"/>
    </location>
</feature>
<dbReference type="Proteomes" id="UP000612585">
    <property type="component" value="Unassembled WGS sequence"/>
</dbReference>
<accession>A0A8J3ZIM4</accession>
<dbReference type="InterPro" id="IPR038330">
    <property type="entry name" value="TspO/MBR-related_sf"/>
</dbReference>
<dbReference type="EMBL" id="BOPG01000141">
    <property type="protein sequence ID" value="GIJ64939.1"/>
    <property type="molecule type" value="Genomic_DNA"/>
</dbReference>
<keyword evidence="5 6" id="KW-0472">Membrane</keyword>
<comment type="subcellular location">
    <subcellularLocation>
        <location evidence="1">Membrane</location>
        <topology evidence="1">Multi-pass membrane protein</topology>
    </subcellularLocation>
</comment>
<keyword evidence="3 6" id="KW-0812">Transmembrane</keyword>
<evidence type="ECO:0008006" key="9">
    <source>
        <dbReference type="Google" id="ProtNLM"/>
    </source>
</evidence>
<evidence type="ECO:0000256" key="5">
    <source>
        <dbReference type="ARBA" id="ARBA00023136"/>
    </source>
</evidence>
<dbReference type="Pfam" id="PF03073">
    <property type="entry name" value="TspO_MBR"/>
    <property type="match status" value="1"/>
</dbReference>
<comment type="similarity">
    <text evidence="2">Belongs to the TspO/BZRP family.</text>
</comment>
<feature type="transmembrane region" description="Helical" evidence="6">
    <location>
        <begin position="6"/>
        <end position="24"/>
    </location>
</feature>
<evidence type="ECO:0000256" key="6">
    <source>
        <dbReference type="SAM" id="Phobius"/>
    </source>
</evidence>
<dbReference type="AlphaFoldDB" id="A0A8J3ZIM4"/>
<keyword evidence="4 6" id="KW-1133">Transmembrane helix</keyword>
<dbReference type="RefSeq" id="WP_239153112.1">
    <property type="nucleotide sequence ID" value="NZ_BOPG01000141.1"/>
</dbReference>
<evidence type="ECO:0000256" key="1">
    <source>
        <dbReference type="ARBA" id="ARBA00004141"/>
    </source>
</evidence>
<evidence type="ECO:0000313" key="7">
    <source>
        <dbReference type="EMBL" id="GIJ64939.1"/>
    </source>
</evidence>
<feature type="transmembrane region" description="Helical" evidence="6">
    <location>
        <begin position="44"/>
        <end position="63"/>
    </location>
</feature>
<evidence type="ECO:0000256" key="4">
    <source>
        <dbReference type="ARBA" id="ARBA00022989"/>
    </source>
</evidence>
<evidence type="ECO:0000256" key="3">
    <source>
        <dbReference type="ARBA" id="ARBA00022692"/>
    </source>
</evidence>
<dbReference type="GO" id="GO:0016020">
    <property type="term" value="C:membrane"/>
    <property type="evidence" value="ECO:0007669"/>
    <property type="project" value="UniProtKB-SubCell"/>
</dbReference>
<evidence type="ECO:0000313" key="8">
    <source>
        <dbReference type="Proteomes" id="UP000612585"/>
    </source>
</evidence>
<dbReference type="CDD" id="cd15904">
    <property type="entry name" value="TSPO_MBR"/>
    <property type="match status" value="1"/>
</dbReference>
<gene>
    <name evidence="7" type="ORF">Vau01_124550</name>
</gene>
<organism evidence="7 8">
    <name type="scientific">Virgisporangium aurantiacum</name>
    <dbReference type="NCBI Taxonomy" id="175570"/>
    <lineage>
        <taxon>Bacteria</taxon>
        <taxon>Bacillati</taxon>
        <taxon>Actinomycetota</taxon>
        <taxon>Actinomycetes</taxon>
        <taxon>Micromonosporales</taxon>
        <taxon>Micromonosporaceae</taxon>
        <taxon>Virgisporangium</taxon>
    </lineage>
</organism>
<sequence length="151" mass="16576">MNWSAFAITGGIAVVAATAGNLLIPKSAMAWFRGLRWPRWLVPFHAFVAVGIVYYLLIATVLYRALDRDDTSGVVWAAIVIAANEGWNAVFFGLRSTLGGFVGIVAFAAPLTALLISVREDRLSALLVAVYLAWVAYDVAWTFTLWRTKPR</sequence>